<dbReference type="EMBL" id="CP010028">
    <property type="protein sequence ID" value="AIZ44552.1"/>
    <property type="molecule type" value="Genomic_DNA"/>
</dbReference>
<name>A0A0A7KEF1_9DEIO</name>
<dbReference type="KEGG" id="dsw:QR90_04775"/>
<dbReference type="AlphaFoldDB" id="A0A0A7KEF1"/>
<reference evidence="2" key="1">
    <citation type="submission" date="2014-11" db="EMBL/GenBank/DDBJ databases">
        <title>Hymenobacter sp. DG25B genome submission.</title>
        <authorList>
            <person name="Jung H.-Y."/>
            <person name="Kim M.K."/>
            <person name="Srinivasan S."/>
            <person name="Lim S."/>
        </authorList>
    </citation>
    <scope>NUCLEOTIDE SEQUENCE [LARGE SCALE GENOMIC DNA]</scope>
    <source>
        <strain evidence="2">DY59</strain>
    </source>
</reference>
<sequence>MAVLLGDKRAGRDSAPGRVLSGWSAGGMVEAFGLSELIRVYAAPSQVDQGRAKHERRMKACHLARVGA</sequence>
<evidence type="ECO:0000313" key="2">
    <source>
        <dbReference type="Proteomes" id="UP000030634"/>
    </source>
</evidence>
<organism evidence="1 2">
    <name type="scientific">Deinococcus radiopugnans</name>
    <dbReference type="NCBI Taxonomy" id="57497"/>
    <lineage>
        <taxon>Bacteria</taxon>
        <taxon>Thermotogati</taxon>
        <taxon>Deinococcota</taxon>
        <taxon>Deinococci</taxon>
        <taxon>Deinococcales</taxon>
        <taxon>Deinococcaceae</taxon>
        <taxon>Deinococcus</taxon>
    </lineage>
</organism>
<evidence type="ECO:0000313" key="1">
    <source>
        <dbReference type="EMBL" id="AIZ44552.1"/>
    </source>
</evidence>
<dbReference type="HOGENOM" id="CLU_2786992_0_0_0"/>
<protein>
    <submittedName>
        <fullName evidence="1">Uncharacterized protein</fullName>
    </submittedName>
</protein>
<dbReference type="Proteomes" id="UP000030634">
    <property type="component" value="Chromosome"/>
</dbReference>
<gene>
    <name evidence="1" type="ORF">QR90_04775</name>
</gene>
<dbReference type="STRING" id="1182571.QR90_04775"/>
<proteinExistence type="predicted"/>
<accession>A0A0A7KEF1</accession>